<dbReference type="OrthoDB" id="9944291at2759"/>
<dbReference type="GO" id="GO:0061617">
    <property type="term" value="C:MICOS complex"/>
    <property type="evidence" value="ECO:0007669"/>
    <property type="project" value="TreeGrafter"/>
</dbReference>
<accession>A0A7F8QA54</accession>
<dbReference type="PROSITE" id="PS51808">
    <property type="entry name" value="CHCH"/>
    <property type="match status" value="1"/>
</dbReference>
<gene>
    <name evidence="2" type="primary">LOC115938227</name>
</gene>
<dbReference type="Proteomes" id="UP000245341">
    <property type="component" value="Unplaced"/>
</dbReference>
<dbReference type="KEGG" id="lww:115938227"/>
<dbReference type="AlphaFoldDB" id="A0A7F8QA54"/>
<sequence>MAKEHVVTGVYFNGKKNLTSKTERKSSEFYKVTTEQYQKAAEEVEAKFKRYEFRPVCADLQARILQCYRQNSQQTLGCSALASQYMHCVRQAKQSMLEKGG</sequence>
<keyword evidence="1" id="KW-1185">Reference proteome</keyword>
<protein>
    <submittedName>
        <fullName evidence="2">MICOS complex subunit Mic19-like</fullName>
    </submittedName>
</protein>
<evidence type="ECO:0000313" key="2">
    <source>
        <dbReference type="RefSeq" id="XP_030877456.1"/>
    </source>
</evidence>
<organism evidence="1 2">
    <name type="scientific">Leptonychotes weddellii</name>
    <name type="common">Weddell seal</name>
    <name type="synonym">Otaria weddellii</name>
    <dbReference type="NCBI Taxonomy" id="9713"/>
    <lineage>
        <taxon>Eukaryota</taxon>
        <taxon>Metazoa</taxon>
        <taxon>Chordata</taxon>
        <taxon>Craniata</taxon>
        <taxon>Vertebrata</taxon>
        <taxon>Euteleostomi</taxon>
        <taxon>Mammalia</taxon>
        <taxon>Eutheria</taxon>
        <taxon>Laurasiatheria</taxon>
        <taxon>Carnivora</taxon>
        <taxon>Caniformia</taxon>
        <taxon>Pinnipedia</taxon>
        <taxon>Phocidae</taxon>
        <taxon>Monachinae</taxon>
        <taxon>Lobodontini</taxon>
        <taxon>Leptonychotes</taxon>
    </lineage>
</organism>
<dbReference type="RefSeq" id="XP_030877456.1">
    <property type="nucleotide sequence ID" value="XM_031021596.1"/>
</dbReference>
<dbReference type="GeneID" id="115938227"/>
<proteinExistence type="predicted"/>
<dbReference type="PANTHER" id="PTHR21588:SF18">
    <property type="entry name" value="MICOS COMPLEX SUBUNIT MIC19"/>
    <property type="match status" value="1"/>
</dbReference>
<evidence type="ECO:0000313" key="1">
    <source>
        <dbReference type="Proteomes" id="UP000245341"/>
    </source>
</evidence>
<reference evidence="2" key="1">
    <citation type="submission" date="2025-08" db="UniProtKB">
        <authorList>
            <consortium name="RefSeq"/>
        </authorList>
    </citation>
    <scope>IDENTIFICATION</scope>
    <source>
        <tissue evidence="2">Liver</tissue>
    </source>
</reference>
<dbReference type="InterPro" id="IPR052632">
    <property type="entry name" value="MICOS_subunit_Mic19"/>
</dbReference>
<dbReference type="GO" id="GO:0007007">
    <property type="term" value="P:inner mitochondrial membrane organization"/>
    <property type="evidence" value="ECO:0007669"/>
    <property type="project" value="TreeGrafter"/>
</dbReference>
<name>A0A7F8QA54_LEPWE</name>
<dbReference type="PANTHER" id="PTHR21588">
    <property type="entry name" value="COILED-COIL-HELIX-COILED-COIL-HELIX DOMAIN CONTAINING 6"/>
    <property type="match status" value="1"/>
</dbReference>